<sequence length="70" mass="7407">MGDNLVFAGVYMALRNRVIANNRVLNGLLAACKRTECYLGEKGGVHRRKGGAASKGKEAPSHSQAVAKPP</sequence>
<dbReference type="EMBL" id="HADX01010448">
    <property type="protein sequence ID" value="SBP32680.1"/>
    <property type="molecule type" value="Transcribed_RNA"/>
</dbReference>
<proteinExistence type="predicted"/>
<feature type="region of interest" description="Disordered" evidence="1">
    <location>
        <begin position="44"/>
        <end position="70"/>
    </location>
</feature>
<evidence type="ECO:0000313" key="2">
    <source>
        <dbReference type="EMBL" id="SBP32680.1"/>
    </source>
</evidence>
<organism evidence="2">
    <name type="scientific">Iconisemion striatum</name>
    <dbReference type="NCBI Taxonomy" id="60296"/>
    <lineage>
        <taxon>Eukaryota</taxon>
        <taxon>Metazoa</taxon>
        <taxon>Chordata</taxon>
        <taxon>Craniata</taxon>
        <taxon>Vertebrata</taxon>
        <taxon>Euteleostomi</taxon>
        <taxon>Actinopterygii</taxon>
        <taxon>Neopterygii</taxon>
        <taxon>Teleostei</taxon>
        <taxon>Neoteleostei</taxon>
        <taxon>Acanthomorphata</taxon>
        <taxon>Ovalentaria</taxon>
        <taxon>Atherinomorphae</taxon>
        <taxon>Cyprinodontiformes</taxon>
        <taxon>Nothobranchiidae</taxon>
        <taxon>Iconisemion</taxon>
    </lineage>
</organism>
<reference evidence="2" key="2">
    <citation type="submission" date="2016-06" db="EMBL/GenBank/DDBJ databases">
        <title>The genome of a short-lived fish provides insights into sex chromosome evolution and the genetic control of aging.</title>
        <authorList>
            <person name="Reichwald K."/>
            <person name="Felder M."/>
            <person name="Petzold A."/>
            <person name="Koch P."/>
            <person name="Groth M."/>
            <person name="Platzer M."/>
        </authorList>
    </citation>
    <scope>NUCLEOTIDE SEQUENCE</scope>
    <source>
        <tissue evidence="2">Brain</tissue>
    </source>
</reference>
<name>A0A1A7YRW0_9TELE</name>
<reference evidence="2" key="1">
    <citation type="submission" date="2016-05" db="EMBL/GenBank/DDBJ databases">
        <authorList>
            <person name="Lavstsen T."/>
            <person name="Jespersen J.S."/>
        </authorList>
    </citation>
    <scope>NUCLEOTIDE SEQUENCE</scope>
    <source>
        <tissue evidence="2">Brain</tissue>
    </source>
</reference>
<dbReference type="AlphaFoldDB" id="A0A1A7YRW0"/>
<protein>
    <submittedName>
        <fullName evidence="2">Uncharacterized protein</fullName>
    </submittedName>
</protein>
<accession>A0A1A7YRW0</accession>
<gene>
    <name evidence="2" type="primary">CU459095.1</name>
</gene>
<evidence type="ECO:0000256" key="1">
    <source>
        <dbReference type="SAM" id="MobiDB-lite"/>
    </source>
</evidence>